<reference evidence="1 2" key="1">
    <citation type="submission" date="2019-08" db="EMBL/GenBank/DDBJ databases">
        <title>Deep-cultivation of Planctomycetes and their phenomic and genomic characterization uncovers novel biology.</title>
        <authorList>
            <person name="Wiegand S."/>
            <person name="Jogler M."/>
            <person name="Boedeker C."/>
            <person name="Pinto D."/>
            <person name="Vollmers J."/>
            <person name="Rivas-Marin E."/>
            <person name="Kohn T."/>
            <person name="Peeters S.H."/>
            <person name="Heuer A."/>
            <person name="Rast P."/>
            <person name="Oberbeckmann S."/>
            <person name="Bunk B."/>
            <person name="Jeske O."/>
            <person name="Meyerdierks A."/>
            <person name="Storesund J.E."/>
            <person name="Kallscheuer N."/>
            <person name="Luecker S."/>
            <person name="Lage O.M."/>
            <person name="Pohl T."/>
            <person name="Merkel B.J."/>
            <person name="Hornburger P."/>
            <person name="Mueller R.-W."/>
            <person name="Bruemmer F."/>
            <person name="Labrenz M."/>
            <person name="Spormann A.M."/>
            <person name="Op den Camp H."/>
            <person name="Overmann J."/>
            <person name="Amann R."/>
            <person name="Jetten M.S.M."/>
            <person name="Mascher T."/>
            <person name="Medema M.H."/>
            <person name="Devos D.P."/>
            <person name="Kaster A.-K."/>
            <person name="Ovreas L."/>
            <person name="Rohde M."/>
            <person name="Galperin M.Y."/>
            <person name="Jogler C."/>
        </authorList>
    </citation>
    <scope>NUCLEOTIDE SEQUENCE [LARGE SCALE GENOMIC DNA]</scope>
    <source>
        <strain evidence="1 2">Pr1d</strain>
    </source>
</reference>
<proteinExistence type="predicted"/>
<evidence type="ECO:0000313" key="1">
    <source>
        <dbReference type="EMBL" id="QEG35156.1"/>
    </source>
</evidence>
<gene>
    <name evidence="1" type="ORF">Pr1d_24470</name>
</gene>
<accession>A0A5B9QDZ3</accession>
<name>A0A5B9QDZ3_9BACT</name>
<protein>
    <submittedName>
        <fullName evidence="1">Uncharacterized protein</fullName>
    </submittedName>
</protein>
<dbReference type="AlphaFoldDB" id="A0A5B9QDZ3"/>
<evidence type="ECO:0000313" key="2">
    <source>
        <dbReference type="Proteomes" id="UP000323917"/>
    </source>
</evidence>
<dbReference type="Proteomes" id="UP000323917">
    <property type="component" value="Chromosome"/>
</dbReference>
<sequence>MKRKRYTKARKHCCTYRTRLELAVEMLNV</sequence>
<dbReference type="EMBL" id="CP042913">
    <property type="protein sequence ID" value="QEG35156.1"/>
    <property type="molecule type" value="Genomic_DNA"/>
</dbReference>
<dbReference type="KEGG" id="bgok:Pr1d_24470"/>
<keyword evidence="2" id="KW-1185">Reference proteome</keyword>
<organism evidence="1 2">
    <name type="scientific">Bythopirellula goksoeyrii</name>
    <dbReference type="NCBI Taxonomy" id="1400387"/>
    <lineage>
        <taxon>Bacteria</taxon>
        <taxon>Pseudomonadati</taxon>
        <taxon>Planctomycetota</taxon>
        <taxon>Planctomycetia</taxon>
        <taxon>Pirellulales</taxon>
        <taxon>Lacipirellulaceae</taxon>
        <taxon>Bythopirellula</taxon>
    </lineage>
</organism>